<evidence type="ECO:0000313" key="2">
    <source>
        <dbReference type="EMBL" id="KAH3848288.1"/>
    </source>
</evidence>
<organism evidence="2 3">
    <name type="scientific">Dreissena polymorpha</name>
    <name type="common">Zebra mussel</name>
    <name type="synonym">Mytilus polymorpha</name>
    <dbReference type="NCBI Taxonomy" id="45954"/>
    <lineage>
        <taxon>Eukaryota</taxon>
        <taxon>Metazoa</taxon>
        <taxon>Spiralia</taxon>
        <taxon>Lophotrochozoa</taxon>
        <taxon>Mollusca</taxon>
        <taxon>Bivalvia</taxon>
        <taxon>Autobranchia</taxon>
        <taxon>Heteroconchia</taxon>
        <taxon>Euheterodonta</taxon>
        <taxon>Imparidentia</taxon>
        <taxon>Neoheterodontei</taxon>
        <taxon>Myida</taxon>
        <taxon>Dreissenoidea</taxon>
        <taxon>Dreissenidae</taxon>
        <taxon>Dreissena</taxon>
    </lineage>
</organism>
<gene>
    <name evidence="2" type="ORF">DPMN_090647</name>
</gene>
<name>A0A9D4KY39_DREPO</name>
<evidence type="ECO:0000256" key="1">
    <source>
        <dbReference type="SAM" id="MobiDB-lite"/>
    </source>
</evidence>
<evidence type="ECO:0000313" key="3">
    <source>
        <dbReference type="Proteomes" id="UP000828390"/>
    </source>
</evidence>
<reference evidence="2" key="2">
    <citation type="submission" date="2020-11" db="EMBL/GenBank/DDBJ databases">
        <authorList>
            <person name="McCartney M.A."/>
            <person name="Auch B."/>
            <person name="Kono T."/>
            <person name="Mallez S."/>
            <person name="Becker A."/>
            <person name="Gohl D.M."/>
            <person name="Silverstein K.A.T."/>
            <person name="Koren S."/>
            <person name="Bechman K.B."/>
            <person name="Herman A."/>
            <person name="Abrahante J.E."/>
            <person name="Garbe J."/>
        </authorList>
    </citation>
    <scope>NUCLEOTIDE SEQUENCE</scope>
    <source>
        <strain evidence="2">Duluth1</strain>
        <tissue evidence="2">Whole animal</tissue>
    </source>
</reference>
<accession>A0A9D4KY39</accession>
<sequence>MSVQTLTQTGSQDVSKPGMRDHWSRTPLRRRRSFQRLYRTRSVPTGHFYRKVRFAATCILIAYLIMPK</sequence>
<proteinExistence type="predicted"/>
<comment type="caution">
    <text evidence="2">The sequence shown here is derived from an EMBL/GenBank/DDBJ whole genome shotgun (WGS) entry which is preliminary data.</text>
</comment>
<feature type="compositionally biased region" description="Polar residues" evidence="1">
    <location>
        <begin position="1"/>
        <end position="14"/>
    </location>
</feature>
<dbReference type="Proteomes" id="UP000828390">
    <property type="component" value="Unassembled WGS sequence"/>
</dbReference>
<dbReference type="AlphaFoldDB" id="A0A9D4KY39"/>
<reference evidence="2" key="1">
    <citation type="journal article" date="2019" name="bioRxiv">
        <title>The Genome of the Zebra Mussel, Dreissena polymorpha: A Resource for Invasive Species Research.</title>
        <authorList>
            <person name="McCartney M.A."/>
            <person name="Auch B."/>
            <person name="Kono T."/>
            <person name="Mallez S."/>
            <person name="Zhang Y."/>
            <person name="Obille A."/>
            <person name="Becker A."/>
            <person name="Abrahante J.E."/>
            <person name="Garbe J."/>
            <person name="Badalamenti J.P."/>
            <person name="Herman A."/>
            <person name="Mangelson H."/>
            <person name="Liachko I."/>
            <person name="Sullivan S."/>
            <person name="Sone E.D."/>
            <person name="Koren S."/>
            <person name="Silverstein K.A.T."/>
            <person name="Beckman K.B."/>
            <person name="Gohl D.M."/>
        </authorList>
    </citation>
    <scope>NUCLEOTIDE SEQUENCE</scope>
    <source>
        <strain evidence="2">Duluth1</strain>
        <tissue evidence="2">Whole animal</tissue>
    </source>
</reference>
<dbReference type="EMBL" id="JAIWYP010000003">
    <property type="protein sequence ID" value="KAH3848288.1"/>
    <property type="molecule type" value="Genomic_DNA"/>
</dbReference>
<feature type="region of interest" description="Disordered" evidence="1">
    <location>
        <begin position="1"/>
        <end position="28"/>
    </location>
</feature>
<keyword evidence="3" id="KW-1185">Reference proteome</keyword>
<protein>
    <submittedName>
        <fullName evidence="2">Uncharacterized protein</fullName>
    </submittedName>
</protein>